<sequence>MQASRMVPSEGRSHTRLQQALSCT</sequence>
<feature type="region of interest" description="Disordered" evidence="1">
    <location>
        <begin position="1"/>
        <end position="24"/>
    </location>
</feature>
<reference evidence="2" key="2">
    <citation type="journal article" date="2015" name="Data Brief">
        <title>Shoot transcriptome of the giant reed, Arundo donax.</title>
        <authorList>
            <person name="Barrero R.A."/>
            <person name="Guerrero F.D."/>
            <person name="Moolhuijzen P."/>
            <person name="Goolsby J.A."/>
            <person name="Tidwell J."/>
            <person name="Bellgard S.E."/>
            <person name="Bellgard M.I."/>
        </authorList>
    </citation>
    <scope>NUCLEOTIDE SEQUENCE</scope>
    <source>
        <tissue evidence="2">Shoot tissue taken approximately 20 cm above the soil surface</tissue>
    </source>
</reference>
<proteinExistence type="predicted"/>
<accession>A0A0A9H8C7</accession>
<reference evidence="2" key="1">
    <citation type="submission" date="2014-09" db="EMBL/GenBank/DDBJ databases">
        <authorList>
            <person name="Magalhaes I.L.F."/>
            <person name="Oliveira U."/>
            <person name="Santos F.R."/>
            <person name="Vidigal T.H.D.A."/>
            <person name="Brescovit A.D."/>
            <person name="Santos A.J."/>
        </authorList>
    </citation>
    <scope>NUCLEOTIDE SEQUENCE</scope>
    <source>
        <tissue evidence="2">Shoot tissue taken approximately 20 cm above the soil surface</tissue>
    </source>
</reference>
<evidence type="ECO:0000313" key="2">
    <source>
        <dbReference type="EMBL" id="JAE33012.1"/>
    </source>
</evidence>
<dbReference type="EMBL" id="GBRH01164884">
    <property type="protein sequence ID" value="JAE33012.1"/>
    <property type="molecule type" value="Transcribed_RNA"/>
</dbReference>
<organism evidence="2">
    <name type="scientific">Arundo donax</name>
    <name type="common">Giant reed</name>
    <name type="synonym">Donax arundinaceus</name>
    <dbReference type="NCBI Taxonomy" id="35708"/>
    <lineage>
        <taxon>Eukaryota</taxon>
        <taxon>Viridiplantae</taxon>
        <taxon>Streptophyta</taxon>
        <taxon>Embryophyta</taxon>
        <taxon>Tracheophyta</taxon>
        <taxon>Spermatophyta</taxon>
        <taxon>Magnoliopsida</taxon>
        <taxon>Liliopsida</taxon>
        <taxon>Poales</taxon>
        <taxon>Poaceae</taxon>
        <taxon>PACMAD clade</taxon>
        <taxon>Arundinoideae</taxon>
        <taxon>Arundineae</taxon>
        <taxon>Arundo</taxon>
    </lineage>
</organism>
<dbReference type="AlphaFoldDB" id="A0A0A9H8C7"/>
<evidence type="ECO:0000256" key="1">
    <source>
        <dbReference type="SAM" id="MobiDB-lite"/>
    </source>
</evidence>
<name>A0A0A9H8C7_ARUDO</name>
<protein>
    <submittedName>
        <fullName evidence="2">Uncharacterized protein</fullName>
    </submittedName>
</protein>